<evidence type="ECO:0000256" key="1">
    <source>
        <dbReference type="ARBA" id="ARBA00004123"/>
    </source>
</evidence>
<name>A0ABQ9GD42_9NEOP</name>
<dbReference type="InterPro" id="IPR047163">
    <property type="entry name" value="ASPP1/2"/>
</dbReference>
<protein>
    <recommendedName>
        <fullName evidence="8">SH3 domain-containing protein</fullName>
    </recommendedName>
</protein>
<evidence type="ECO:0000256" key="7">
    <source>
        <dbReference type="PROSITE-ProRule" id="PRU00192"/>
    </source>
</evidence>
<sequence length="276" mass="30713">MSAWSVQNEGTTLCAHDMALGTRQRSAIFGSVATHCRVQQGGRADVMCKVTLTSIWLSSWLHLRCYRYSVVAQEKDPAKYMAVSGASVCLNRKSCLRCNVTCFAGVQEKLGILNGGVVYAVYDYDAHNSDELNFKEGDRLVVLRKGDEWEREWWWSRLDDREGYVPRNLLGAILFTAVSMDTAVSPLAAVDVYINTFLTFKLPGPGDQQIALAPRVVKQAARGGFLWPSLVLWSKDFSAGVGSFQPSSEWWKKLGQVMSLGSALTYILLVRWPSEA</sequence>
<dbReference type="PANTHER" id="PTHR24131:SF10">
    <property type="entry name" value="ANKYRIN-REPEAT, SH3-DOMAIN, AND PROLINE-RICH-REGION CONTAINING PROTEIN, ISOFORM B"/>
    <property type="match status" value="1"/>
</dbReference>
<dbReference type="PANTHER" id="PTHR24131">
    <property type="entry name" value="APOPTOSIS-STIMULATING OF P53 PROTEIN"/>
    <property type="match status" value="1"/>
</dbReference>
<gene>
    <name evidence="9" type="ORF">PR048_028402</name>
</gene>
<evidence type="ECO:0000313" key="10">
    <source>
        <dbReference type="Proteomes" id="UP001159363"/>
    </source>
</evidence>
<dbReference type="InterPro" id="IPR036028">
    <property type="entry name" value="SH3-like_dom_sf"/>
</dbReference>
<evidence type="ECO:0000256" key="3">
    <source>
        <dbReference type="ARBA" id="ARBA00022703"/>
    </source>
</evidence>
<proteinExistence type="predicted"/>
<reference evidence="9 10" key="1">
    <citation type="submission" date="2023-02" db="EMBL/GenBank/DDBJ databases">
        <title>LHISI_Scaffold_Assembly.</title>
        <authorList>
            <person name="Stuart O.P."/>
            <person name="Cleave R."/>
            <person name="Magrath M.J.L."/>
            <person name="Mikheyev A.S."/>
        </authorList>
    </citation>
    <scope>NUCLEOTIDE SEQUENCE [LARGE SCALE GENOMIC DNA]</scope>
    <source>
        <strain evidence="9">Daus_M_001</strain>
        <tissue evidence="9">Leg muscle</tissue>
    </source>
</reference>
<comment type="caution">
    <text evidence="9">The sequence shown here is derived from an EMBL/GenBank/DDBJ whole genome shotgun (WGS) entry which is preliminary data.</text>
</comment>
<evidence type="ECO:0000256" key="5">
    <source>
        <dbReference type="ARBA" id="ARBA00023043"/>
    </source>
</evidence>
<comment type="subcellular location">
    <subcellularLocation>
        <location evidence="1">Nucleus</location>
    </subcellularLocation>
</comment>
<keyword evidence="5" id="KW-0040">ANK repeat</keyword>
<dbReference type="PROSITE" id="PS50002">
    <property type="entry name" value="SH3"/>
    <property type="match status" value="1"/>
</dbReference>
<keyword evidence="2 7" id="KW-0728">SH3 domain</keyword>
<dbReference type="PRINTS" id="PR00452">
    <property type="entry name" value="SH3DOMAIN"/>
</dbReference>
<dbReference type="InterPro" id="IPR001452">
    <property type="entry name" value="SH3_domain"/>
</dbReference>
<dbReference type="EMBL" id="JARBHB010000013">
    <property type="protein sequence ID" value="KAJ8869412.1"/>
    <property type="molecule type" value="Genomic_DNA"/>
</dbReference>
<dbReference type="Proteomes" id="UP001159363">
    <property type="component" value="Chromosome 12"/>
</dbReference>
<evidence type="ECO:0000259" key="8">
    <source>
        <dbReference type="PROSITE" id="PS50002"/>
    </source>
</evidence>
<evidence type="ECO:0000256" key="4">
    <source>
        <dbReference type="ARBA" id="ARBA00022737"/>
    </source>
</evidence>
<keyword evidence="6" id="KW-0539">Nucleus</keyword>
<feature type="domain" description="SH3" evidence="8">
    <location>
        <begin position="113"/>
        <end position="175"/>
    </location>
</feature>
<accession>A0ABQ9GD42</accession>
<dbReference type="Pfam" id="PF00018">
    <property type="entry name" value="SH3_1"/>
    <property type="match status" value="1"/>
</dbReference>
<keyword evidence="10" id="KW-1185">Reference proteome</keyword>
<organism evidence="9 10">
    <name type="scientific">Dryococelus australis</name>
    <dbReference type="NCBI Taxonomy" id="614101"/>
    <lineage>
        <taxon>Eukaryota</taxon>
        <taxon>Metazoa</taxon>
        <taxon>Ecdysozoa</taxon>
        <taxon>Arthropoda</taxon>
        <taxon>Hexapoda</taxon>
        <taxon>Insecta</taxon>
        <taxon>Pterygota</taxon>
        <taxon>Neoptera</taxon>
        <taxon>Polyneoptera</taxon>
        <taxon>Phasmatodea</taxon>
        <taxon>Verophasmatodea</taxon>
        <taxon>Anareolatae</taxon>
        <taxon>Phasmatidae</taxon>
        <taxon>Eurycanthinae</taxon>
        <taxon>Dryococelus</taxon>
    </lineage>
</organism>
<evidence type="ECO:0000313" key="9">
    <source>
        <dbReference type="EMBL" id="KAJ8869412.1"/>
    </source>
</evidence>
<keyword evidence="3" id="KW-0053">Apoptosis</keyword>
<dbReference type="CDD" id="cd11807">
    <property type="entry name" value="SH3_ASPP"/>
    <property type="match status" value="1"/>
</dbReference>
<dbReference type="SUPFAM" id="SSF50044">
    <property type="entry name" value="SH3-domain"/>
    <property type="match status" value="1"/>
</dbReference>
<evidence type="ECO:0000256" key="6">
    <source>
        <dbReference type="ARBA" id="ARBA00023242"/>
    </source>
</evidence>
<dbReference type="Gene3D" id="1.25.40.20">
    <property type="entry name" value="Ankyrin repeat-containing domain"/>
    <property type="match status" value="1"/>
</dbReference>
<evidence type="ECO:0000256" key="2">
    <source>
        <dbReference type="ARBA" id="ARBA00022443"/>
    </source>
</evidence>
<dbReference type="InterPro" id="IPR036770">
    <property type="entry name" value="Ankyrin_rpt-contain_sf"/>
</dbReference>
<keyword evidence="4" id="KW-0677">Repeat</keyword>
<dbReference type="SMART" id="SM00326">
    <property type="entry name" value="SH3"/>
    <property type="match status" value="1"/>
</dbReference>